<proteinExistence type="predicted"/>
<dbReference type="EMBL" id="JAAAHY010000391">
    <property type="protein sequence ID" value="KAF9964223.1"/>
    <property type="molecule type" value="Genomic_DNA"/>
</dbReference>
<feature type="region of interest" description="Disordered" evidence="1">
    <location>
        <begin position="420"/>
        <end position="444"/>
    </location>
</feature>
<dbReference type="AlphaFoldDB" id="A0A9P6J9M6"/>
<evidence type="ECO:0000256" key="2">
    <source>
        <dbReference type="SAM" id="Phobius"/>
    </source>
</evidence>
<keyword evidence="4" id="KW-1185">Reference proteome</keyword>
<keyword evidence="2" id="KW-1133">Transmembrane helix</keyword>
<keyword evidence="2" id="KW-0472">Membrane</keyword>
<gene>
    <name evidence="3" type="ORF">BGZ70_006780</name>
</gene>
<dbReference type="OrthoDB" id="2427851at2759"/>
<evidence type="ECO:0000256" key="1">
    <source>
        <dbReference type="SAM" id="MobiDB-lite"/>
    </source>
</evidence>
<organism evidence="3 4">
    <name type="scientific">Mortierella alpina</name>
    <name type="common">Oleaginous fungus</name>
    <name type="synonym">Mortierella renispora</name>
    <dbReference type="NCBI Taxonomy" id="64518"/>
    <lineage>
        <taxon>Eukaryota</taxon>
        <taxon>Fungi</taxon>
        <taxon>Fungi incertae sedis</taxon>
        <taxon>Mucoromycota</taxon>
        <taxon>Mortierellomycotina</taxon>
        <taxon>Mortierellomycetes</taxon>
        <taxon>Mortierellales</taxon>
        <taxon>Mortierellaceae</taxon>
        <taxon>Mortierella</taxon>
    </lineage>
</organism>
<sequence>MSEYSYYPLVIKCLVFDPSNGSQAYALVQNEYVPFLVKAIIPASDPQSFTWEFVSAAWPFQNSYHLQGDADSCIMNNAGELIAMSAWDGNQTTTDSQPRRGLVYNPHNPLPVVEDRATSNALWMEINTGAHINDTESEMAQLMIDTGTDGNSAIEIALTRSQLLIRSLLPTGFTTRQVVGLGAWTLPRPLGDTSTAQLRYSNNSLYLFSAYGVNDTSLLRIPFDPRATIPSQEYASLPNETTSIDISTANKCTWTSNYSTAVSGNKFYILCQGRDLNETLATRALFVYDNKPGAQNSKLGVAVPVTGIDPSCTINVFQPLGNRSYAMVGCQQLYRETAHSLLALSGSNAGAATRLSNTEIWLMHDTLFNNILPGQHEIRTSGSNGVFPKEGVIGLVFGVLGVLSGIAFLFIRDRRRQRSIQNRQKGAESSSDTFGLEPPGTRAHTHLSPAVYAAPQVSIPPSPALSAGLPESSRPTSPPAEGAAPLSSTTMSPAPSRGTPPADTYQMELQQLGFWSHPRPNVVTTMND</sequence>
<comment type="caution">
    <text evidence="3">The sequence shown here is derived from an EMBL/GenBank/DDBJ whole genome shotgun (WGS) entry which is preliminary data.</text>
</comment>
<evidence type="ECO:0000313" key="4">
    <source>
        <dbReference type="Proteomes" id="UP000738359"/>
    </source>
</evidence>
<feature type="transmembrane region" description="Helical" evidence="2">
    <location>
        <begin position="391"/>
        <end position="411"/>
    </location>
</feature>
<name>A0A9P6J9M6_MORAP</name>
<feature type="region of interest" description="Disordered" evidence="1">
    <location>
        <begin position="462"/>
        <end position="503"/>
    </location>
</feature>
<reference evidence="3" key="1">
    <citation type="journal article" date="2020" name="Fungal Divers.">
        <title>Resolving the Mortierellaceae phylogeny through synthesis of multi-gene phylogenetics and phylogenomics.</title>
        <authorList>
            <person name="Vandepol N."/>
            <person name="Liber J."/>
            <person name="Desiro A."/>
            <person name="Na H."/>
            <person name="Kennedy M."/>
            <person name="Barry K."/>
            <person name="Grigoriev I.V."/>
            <person name="Miller A.N."/>
            <person name="O'Donnell K."/>
            <person name="Stajich J.E."/>
            <person name="Bonito G."/>
        </authorList>
    </citation>
    <scope>NUCLEOTIDE SEQUENCE</scope>
    <source>
        <strain evidence="3">CK1249</strain>
    </source>
</reference>
<dbReference type="Proteomes" id="UP000738359">
    <property type="component" value="Unassembled WGS sequence"/>
</dbReference>
<accession>A0A9P6J9M6</accession>
<protein>
    <submittedName>
        <fullName evidence="3">Uncharacterized protein</fullName>
    </submittedName>
</protein>
<evidence type="ECO:0000313" key="3">
    <source>
        <dbReference type="EMBL" id="KAF9964223.1"/>
    </source>
</evidence>
<keyword evidence="2" id="KW-0812">Transmembrane</keyword>